<reference evidence="2" key="1">
    <citation type="submission" date="2020-09" db="EMBL/GenBank/DDBJ databases">
        <title>A novel bacterium of genus Paenibacillus, isolated from South China Sea.</title>
        <authorList>
            <person name="Huang H."/>
            <person name="Mo K."/>
            <person name="Hu Y."/>
        </authorList>
    </citation>
    <scope>NUCLEOTIDE SEQUENCE</scope>
    <source>
        <strain evidence="2">IB182363</strain>
    </source>
</reference>
<organism evidence="2 3">
    <name type="scientific">Paenibacillus oceani</name>
    <dbReference type="NCBI Taxonomy" id="2772510"/>
    <lineage>
        <taxon>Bacteria</taxon>
        <taxon>Bacillati</taxon>
        <taxon>Bacillota</taxon>
        <taxon>Bacilli</taxon>
        <taxon>Bacillales</taxon>
        <taxon>Paenibacillaceae</taxon>
        <taxon>Paenibacillus</taxon>
    </lineage>
</organism>
<accession>A0A927H261</accession>
<dbReference type="AlphaFoldDB" id="A0A927H261"/>
<protein>
    <submittedName>
        <fullName evidence="2">ABC transporter permease</fullName>
    </submittedName>
</protein>
<feature type="transmembrane region" description="Helical" evidence="1">
    <location>
        <begin position="135"/>
        <end position="155"/>
    </location>
</feature>
<dbReference type="Proteomes" id="UP000639396">
    <property type="component" value="Unassembled WGS sequence"/>
</dbReference>
<comment type="caution">
    <text evidence="2">The sequence shown here is derived from an EMBL/GenBank/DDBJ whole genome shotgun (WGS) entry which is preliminary data.</text>
</comment>
<keyword evidence="1" id="KW-1133">Transmembrane helix</keyword>
<evidence type="ECO:0000313" key="2">
    <source>
        <dbReference type="EMBL" id="MBD2864154.1"/>
    </source>
</evidence>
<feature type="transmembrane region" description="Helical" evidence="1">
    <location>
        <begin position="379"/>
        <end position="399"/>
    </location>
</feature>
<evidence type="ECO:0000313" key="3">
    <source>
        <dbReference type="Proteomes" id="UP000639396"/>
    </source>
</evidence>
<feature type="transmembrane region" description="Helical" evidence="1">
    <location>
        <begin position="104"/>
        <end position="129"/>
    </location>
</feature>
<dbReference type="InterPro" id="IPR010288">
    <property type="entry name" value="EcsB_ABC"/>
</dbReference>
<keyword evidence="3" id="KW-1185">Reference proteome</keyword>
<proteinExistence type="predicted"/>
<evidence type="ECO:0000256" key="1">
    <source>
        <dbReference type="SAM" id="Phobius"/>
    </source>
</evidence>
<gene>
    <name evidence="2" type="ORF">IDH45_19410</name>
</gene>
<feature type="transmembrane region" description="Helical" evidence="1">
    <location>
        <begin position="291"/>
        <end position="308"/>
    </location>
</feature>
<feature type="transmembrane region" description="Helical" evidence="1">
    <location>
        <begin position="21"/>
        <end position="44"/>
    </location>
</feature>
<dbReference type="RefSeq" id="WP_190929779.1">
    <property type="nucleotide sequence ID" value="NZ_JACXJA010000027.1"/>
</dbReference>
<sequence>MIQANRLFARRLKSEWKFQYKVWKMAVDWTVALYFVIPGLLVAGYNYTWWWREMPAWGHYVPELALLLVLYFASCSGSLRLFLEEADQLFLIRNQRWMNRLKGWGIACSLTAVALLAAAATCLAAPFLVRVHQYGAARLLLLGAVAALSGMLMQLAGRWIALRLPRLPGWFAQAGCFLALGAMFLYAARLEMGWGWSAVWAAVLAAGTALLVRVRMRMTGTFYQDVAYEYDQRMKFAALLMGYVVPKPAKLLKRKKPWLFAGSRHLFRKRTPDRVLAETIVKSFFRSGTQLKLYIQFTLACSFALLALPVIVKWVFWLGVSFLLAYWIKMYGKEVMASSFLKLFRWQDADRLKAISRATPLLFVPAYVPAGLLLGWSAYGWWAGLLLIPAGWLIGYVMGELLNGW</sequence>
<keyword evidence="1" id="KW-0812">Transmembrane</keyword>
<dbReference type="EMBL" id="JACXJA010000027">
    <property type="protein sequence ID" value="MBD2864154.1"/>
    <property type="molecule type" value="Genomic_DNA"/>
</dbReference>
<name>A0A927H261_9BACL</name>
<feature type="transmembrane region" description="Helical" evidence="1">
    <location>
        <begin position="314"/>
        <end position="331"/>
    </location>
</feature>
<dbReference type="Pfam" id="PF05975">
    <property type="entry name" value="EcsB"/>
    <property type="match status" value="1"/>
</dbReference>
<feature type="transmembrane region" description="Helical" evidence="1">
    <location>
        <begin position="167"/>
        <end position="188"/>
    </location>
</feature>
<feature type="transmembrane region" description="Helical" evidence="1">
    <location>
        <begin position="64"/>
        <end position="83"/>
    </location>
</feature>
<dbReference type="GO" id="GO:0016020">
    <property type="term" value="C:membrane"/>
    <property type="evidence" value="ECO:0007669"/>
    <property type="project" value="InterPro"/>
</dbReference>
<feature type="transmembrane region" description="Helical" evidence="1">
    <location>
        <begin position="194"/>
        <end position="212"/>
    </location>
</feature>
<keyword evidence="1" id="KW-0472">Membrane</keyword>
<feature type="transmembrane region" description="Helical" evidence="1">
    <location>
        <begin position="352"/>
        <end position="373"/>
    </location>
</feature>